<evidence type="ECO:0000313" key="2">
    <source>
        <dbReference type="EMBL" id="KAK1744351.1"/>
    </source>
</evidence>
<sequence length="278" mass="30549">MPNKQDTDLLEYLRTHKSSHVRLAVQKIHASFEASSAFMKSATSRPSGVPAAPATPVRRTTISSTPTTNSAVKRHIEHLERKIIEQSETTTRNESLLSLSPRSHQRITVSPRYAFSPKQLYHKAGWDNDDDTTVSTVSISSMSMSSSLSGDRPIMEIRFERSCLGERPSTNMFGSSPSSDAICKIEHISILDAAFDGAVSYAHTLSTSRGCPSETATSSNEAEEGPEKGVFHYYFVLSVLLLSAKGVDPFVVCTIYLWLEIFRQHTSGCKEQSSKGAV</sequence>
<proteinExistence type="predicted"/>
<evidence type="ECO:0000313" key="3">
    <source>
        <dbReference type="Proteomes" id="UP001224775"/>
    </source>
</evidence>
<organism evidence="2 3">
    <name type="scientific">Skeletonema marinoi</name>
    <dbReference type="NCBI Taxonomy" id="267567"/>
    <lineage>
        <taxon>Eukaryota</taxon>
        <taxon>Sar</taxon>
        <taxon>Stramenopiles</taxon>
        <taxon>Ochrophyta</taxon>
        <taxon>Bacillariophyta</taxon>
        <taxon>Coscinodiscophyceae</taxon>
        <taxon>Thalassiosirophycidae</taxon>
        <taxon>Thalassiosirales</taxon>
        <taxon>Skeletonemataceae</taxon>
        <taxon>Skeletonema</taxon>
        <taxon>Skeletonema marinoi-dohrnii complex</taxon>
    </lineage>
</organism>
<reference evidence="2" key="1">
    <citation type="submission" date="2023-06" db="EMBL/GenBank/DDBJ databases">
        <title>Survivors Of The Sea: Transcriptome response of Skeletonema marinoi to long-term dormancy.</title>
        <authorList>
            <person name="Pinder M.I.M."/>
            <person name="Kourtchenko O."/>
            <person name="Robertson E.K."/>
            <person name="Larsson T."/>
            <person name="Maumus F."/>
            <person name="Osuna-Cruz C.M."/>
            <person name="Vancaester E."/>
            <person name="Stenow R."/>
            <person name="Vandepoele K."/>
            <person name="Ploug H."/>
            <person name="Bruchert V."/>
            <person name="Godhe A."/>
            <person name="Topel M."/>
        </authorList>
    </citation>
    <scope>NUCLEOTIDE SEQUENCE</scope>
    <source>
        <strain evidence="2">R05AC</strain>
    </source>
</reference>
<dbReference type="EMBL" id="JATAAI010000007">
    <property type="protein sequence ID" value="KAK1744351.1"/>
    <property type="molecule type" value="Genomic_DNA"/>
</dbReference>
<evidence type="ECO:0000256" key="1">
    <source>
        <dbReference type="SAM" id="MobiDB-lite"/>
    </source>
</evidence>
<comment type="caution">
    <text evidence="2">The sequence shown here is derived from an EMBL/GenBank/DDBJ whole genome shotgun (WGS) entry which is preliminary data.</text>
</comment>
<dbReference type="AlphaFoldDB" id="A0AAD8YD94"/>
<protein>
    <submittedName>
        <fullName evidence="2">Uncharacterized protein</fullName>
    </submittedName>
</protein>
<gene>
    <name evidence="2" type="ORF">QTG54_004884</name>
</gene>
<keyword evidence="3" id="KW-1185">Reference proteome</keyword>
<feature type="compositionally biased region" description="Polar residues" evidence="1">
    <location>
        <begin position="58"/>
        <end position="69"/>
    </location>
</feature>
<accession>A0AAD8YD94</accession>
<feature type="region of interest" description="Disordered" evidence="1">
    <location>
        <begin position="43"/>
        <end position="69"/>
    </location>
</feature>
<dbReference type="Proteomes" id="UP001224775">
    <property type="component" value="Unassembled WGS sequence"/>
</dbReference>
<name>A0AAD8YD94_9STRA</name>